<evidence type="ECO:0000313" key="1">
    <source>
        <dbReference type="EMBL" id="EUC51682.1"/>
    </source>
</evidence>
<evidence type="ECO:0000313" key="2">
    <source>
        <dbReference type="Proteomes" id="UP000022645"/>
    </source>
</evidence>
<accession>X8IPX5</accession>
<protein>
    <submittedName>
        <fullName evidence="1">Uncharacterized protein</fullName>
    </submittedName>
</protein>
<name>X8IPX5_9FIRM</name>
<dbReference type="EMBL" id="JALU01000026">
    <property type="protein sequence ID" value="EUC51682.1"/>
    <property type="molecule type" value="Genomic_DNA"/>
</dbReference>
<proteinExistence type="predicted"/>
<sequence>MDNQNALTSTAMLAAIWEQEKKDNLELILPFVIYSIGKNFSVGNRVDITSIATYLSTNLGFYDMPHSVLQKAFRRLSKRNILERKNLGFFLKIDLSEKCSTIDLQLQQAQKNTDEVIKALTEYLNQQKERFLKKDFSEKEIKNHFIEFLETKGYFVYEKIEKLQEISARENTIYYHIAQFIIAEYHKKTVVFSYIENIVKGLLLSRVIYGYVDVTYNEKFKDVCVYVDTTLLLCIFAFKSDEQNTVASQLVKILFNNNISIKCFRHNYDEVYKIIEAYKYNILNSSNRHGQTIEYFDKLRYSASDVERVLRNLEDYFKERSIEIVDTPTLSSDGSGTIVESDFQKAIGETELKEHLSKKVFYKNDMAISNDVESISAIHILRQGKTFKKIEKCKALFVTTNHSLVYATQEFINNTSSSVPLLISDLELTSLLWLKNPKRFSDFPTLKLIESARISLEPTEQIRTEFIKKIEQFKNEPTVTEERAAAYRQLIYTEKEKLMELIDANPENISNIQLADLEDISR</sequence>
<organism evidence="1 2">
    <name type="scientific">Mogibacterium timidum ATCC 33093</name>
    <dbReference type="NCBI Taxonomy" id="1401079"/>
    <lineage>
        <taxon>Bacteria</taxon>
        <taxon>Bacillati</taxon>
        <taxon>Bacillota</taxon>
        <taxon>Clostridia</taxon>
        <taxon>Peptostreptococcales</taxon>
        <taxon>Anaerovoracaceae</taxon>
        <taxon>Mogibacterium</taxon>
    </lineage>
</organism>
<gene>
    <name evidence="1" type="ORF">HMPREF0581_0029</name>
</gene>
<reference evidence="1 2" key="1">
    <citation type="submission" date="2014-01" db="EMBL/GenBank/DDBJ databases">
        <authorList>
            <person name="Durkin A.S."/>
            <person name="McCorrison J."/>
            <person name="Torralba M."/>
            <person name="Gillis M."/>
            <person name="Haft D.H."/>
            <person name="Methe B."/>
            <person name="Sutton G."/>
            <person name="Nelson K.E."/>
        </authorList>
    </citation>
    <scope>NUCLEOTIDE SEQUENCE [LARGE SCALE GENOMIC DNA]</scope>
    <source>
        <strain evidence="1 2">ATCC 33093</strain>
    </source>
</reference>
<comment type="caution">
    <text evidence="1">The sequence shown here is derived from an EMBL/GenBank/DDBJ whole genome shotgun (WGS) entry which is preliminary data.</text>
</comment>
<dbReference type="Proteomes" id="UP000022645">
    <property type="component" value="Unassembled WGS sequence"/>
</dbReference>
<dbReference type="RefSeq" id="WP_036381783.1">
    <property type="nucleotide sequence ID" value="NZ_JALU01000026.1"/>
</dbReference>
<dbReference type="AlphaFoldDB" id="X8IPX5"/>